<proteinExistence type="predicted"/>
<organism evidence="4 5">
    <name type="scientific">Pleurodeles waltl</name>
    <name type="common">Iberian ribbed newt</name>
    <dbReference type="NCBI Taxonomy" id="8319"/>
    <lineage>
        <taxon>Eukaryota</taxon>
        <taxon>Metazoa</taxon>
        <taxon>Chordata</taxon>
        <taxon>Craniata</taxon>
        <taxon>Vertebrata</taxon>
        <taxon>Euteleostomi</taxon>
        <taxon>Amphibia</taxon>
        <taxon>Batrachia</taxon>
        <taxon>Caudata</taxon>
        <taxon>Salamandroidea</taxon>
        <taxon>Salamandridae</taxon>
        <taxon>Pleurodelinae</taxon>
        <taxon>Pleurodeles</taxon>
    </lineage>
</organism>
<keyword evidence="1" id="KW-0677">Repeat</keyword>
<evidence type="ECO:0000313" key="4">
    <source>
        <dbReference type="EMBL" id="KAJ1163991.1"/>
    </source>
</evidence>
<evidence type="ECO:0000256" key="2">
    <source>
        <dbReference type="ARBA" id="ARBA00023157"/>
    </source>
</evidence>
<dbReference type="Proteomes" id="UP001066276">
    <property type="component" value="Chromosome 4_2"/>
</dbReference>
<gene>
    <name evidence="4" type="ORF">NDU88_004438</name>
</gene>
<evidence type="ECO:0000256" key="3">
    <source>
        <dbReference type="ARBA" id="ARBA00023319"/>
    </source>
</evidence>
<keyword evidence="5" id="KW-1185">Reference proteome</keyword>
<dbReference type="AlphaFoldDB" id="A0AAV7SIZ7"/>
<dbReference type="InterPro" id="IPR013783">
    <property type="entry name" value="Ig-like_fold"/>
</dbReference>
<dbReference type="EMBL" id="JANPWB010000008">
    <property type="protein sequence ID" value="KAJ1163991.1"/>
    <property type="molecule type" value="Genomic_DNA"/>
</dbReference>
<comment type="caution">
    <text evidence="4">The sequence shown here is derived from an EMBL/GenBank/DDBJ whole genome shotgun (WGS) entry which is preliminary data.</text>
</comment>
<dbReference type="PANTHER" id="PTHR12231">
    <property type="entry name" value="CTX-RELATED TYPE I TRANSMEMBRANE PROTEIN"/>
    <property type="match status" value="1"/>
</dbReference>
<keyword evidence="2" id="KW-1015">Disulfide bond</keyword>
<protein>
    <recommendedName>
        <fullName evidence="6">Ig-like domain-containing protein</fullName>
    </recommendedName>
</protein>
<dbReference type="PANTHER" id="PTHR12231:SF257">
    <property type="entry name" value="NEURAL CELL ADHESION MOLECULE L1-LIKE PROTEIN"/>
    <property type="match status" value="1"/>
</dbReference>
<sequence>MKPNSGTLVINIMNGGKAEAYEGEYQCIARNERGTAVSNNIVIRQSRSPLWTKEKLDPIIIQDGASLILPCRPPVGIPPPIIFWMDNCEY</sequence>
<dbReference type="InterPro" id="IPR051170">
    <property type="entry name" value="Neural/epithelial_adhesion"/>
</dbReference>
<evidence type="ECO:0008006" key="6">
    <source>
        <dbReference type="Google" id="ProtNLM"/>
    </source>
</evidence>
<keyword evidence="3" id="KW-0393">Immunoglobulin domain</keyword>
<dbReference type="Gene3D" id="2.60.40.10">
    <property type="entry name" value="Immunoglobulins"/>
    <property type="match status" value="2"/>
</dbReference>
<dbReference type="GO" id="GO:0043005">
    <property type="term" value="C:neuron projection"/>
    <property type="evidence" value="ECO:0007669"/>
    <property type="project" value="TreeGrafter"/>
</dbReference>
<name>A0AAV7SIZ7_PLEWA</name>
<evidence type="ECO:0000256" key="1">
    <source>
        <dbReference type="ARBA" id="ARBA00022737"/>
    </source>
</evidence>
<accession>A0AAV7SIZ7</accession>
<evidence type="ECO:0000313" key="5">
    <source>
        <dbReference type="Proteomes" id="UP001066276"/>
    </source>
</evidence>
<reference evidence="4" key="1">
    <citation type="journal article" date="2022" name="bioRxiv">
        <title>Sequencing and chromosome-scale assembly of the giantPleurodeles waltlgenome.</title>
        <authorList>
            <person name="Brown T."/>
            <person name="Elewa A."/>
            <person name="Iarovenko S."/>
            <person name="Subramanian E."/>
            <person name="Araus A.J."/>
            <person name="Petzold A."/>
            <person name="Susuki M."/>
            <person name="Suzuki K.-i.T."/>
            <person name="Hayashi T."/>
            <person name="Toyoda A."/>
            <person name="Oliveira C."/>
            <person name="Osipova E."/>
            <person name="Leigh N.D."/>
            <person name="Simon A."/>
            <person name="Yun M.H."/>
        </authorList>
    </citation>
    <scope>NUCLEOTIDE SEQUENCE</scope>
    <source>
        <strain evidence="4">20211129_DDA</strain>
        <tissue evidence="4">Liver</tissue>
    </source>
</reference>